<dbReference type="PANTHER" id="PTHR43280:SF28">
    <property type="entry name" value="HTH-TYPE TRANSCRIPTIONAL ACTIVATOR RHAS"/>
    <property type="match status" value="1"/>
</dbReference>
<dbReference type="EMBL" id="JACRSY010000007">
    <property type="protein sequence ID" value="MBC8579036.1"/>
    <property type="molecule type" value="Genomic_DNA"/>
</dbReference>
<keyword evidence="4" id="KW-0472">Membrane</keyword>
<gene>
    <name evidence="6" type="ORF">H8718_05740</name>
</gene>
<dbReference type="InterPro" id="IPR009057">
    <property type="entry name" value="Homeodomain-like_sf"/>
</dbReference>
<keyword evidence="7" id="KW-1185">Reference proteome</keyword>
<dbReference type="PANTHER" id="PTHR43280">
    <property type="entry name" value="ARAC-FAMILY TRANSCRIPTIONAL REGULATOR"/>
    <property type="match status" value="1"/>
</dbReference>
<dbReference type="PROSITE" id="PS00041">
    <property type="entry name" value="HTH_ARAC_FAMILY_1"/>
    <property type="match status" value="1"/>
</dbReference>
<name>A0A926IDY4_9FIRM</name>
<keyword evidence="4" id="KW-1133">Transmembrane helix</keyword>
<dbReference type="RefSeq" id="WP_249332189.1">
    <property type="nucleotide sequence ID" value="NZ_JACRSY010000007.1"/>
</dbReference>
<evidence type="ECO:0000256" key="4">
    <source>
        <dbReference type="SAM" id="Phobius"/>
    </source>
</evidence>
<evidence type="ECO:0000256" key="2">
    <source>
        <dbReference type="ARBA" id="ARBA00023125"/>
    </source>
</evidence>
<evidence type="ECO:0000256" key="3">
    <source>
        <dbReference type="ARBA" id="ARBA00023163"/>
    </source>
</evidence>
<protein>
    <submittedName>
        <fullName evidence="6">Helix-turn-helix transcriptional regulator</fullName>
    </submittedName>
</protein>
<evidence type="ECO:0000313" key="6">
    <source>
        <dbReference type="EMBL" id="MBC8579036.1"/>
    </source>
</evidence>
<keyword evidence="4" id="KW-0812">Transmembrane</keyword>
<comment type="caution">
    <text evidence="6">The sequence shown here is derived from an EMBL/GenBank/DDBJ whole genome shotgun (WGS) entry which is preliminary data.</text>
</comment>
<keyword evidence="2" id="KW-0238">DNA-binding</keyword>
<dbReference type="Proteomes" id="UP000655830">
    <property type="component" value="Unassembled WGS sequence"/>
</dbReference>
<evidence type="ECO:0000313" key="7">
    <source>
        <dbReference type="Proteomes" id="UP000655830"/>
    </source>
</evidence>
<dbReference type="PROSITE" id="PS01124">
    <property type="entry name" value="HTH_ARAC_FAMILY_2"/>
    <property type="match status" value="1"/>
</dbReference>
<dbReference type="Pfam" id="PF12833">
    <property type="entry name" value="HTH_18"/>
    <property type="match status" value="1"/>
</dbReference>
<evidence type="ECO:0000259" key="5">
    <source>
        <dbReference type="PROSITE" id="PS01124"/>
    </source>
</evidence>
<dbReference type="SUPFAM" id="SSF46689">
    <property type="entry name" value="Homeodomain-like"/>
    <property type="match status" value="1"/>
</dbReference>
<evidence type="ECO:0000256" key="1">
    <source>
        <dbReference type="ARBA" id="ARBA00023015"/>
    </source>
</evidence>
<keyword evidence="3" id="KW-0804">Transcription</keyword>
<dbReference type="SMART" id="SM00342">
    <property type="entry name" value="HTH_ARAC"/>
    <property type="match status" value="1"/>
</dbReference>
<dbReference type="InterPro" id="IPR018060">
    <property type="entry name" value="HTH_AraC"/>
</dbReference>
<sequence length="728" mass="83538">MNTNILKEFSRHVSSYFFIIFIPIVLLNIYYQNYFLDLYKGEIISQSSNNLNKLQLNFDYKIDLIHKVSLELMSNACFSNAYISNNVTAFYHIFNELNAAKRLDPAFLDIYYYNKVTPHTLYSCSGTYNPETYSKINPQFLGQYTNFQDKLNTIETPQFYAHSFNIFLSDKPAIEYIIPIHNQAAFFIFRIDPNFFEDTLNNMSTPNATFYTYILADNIMLYSNAPSAHPLSLEALPPLDSFSLQTTYQNEYYISQIASPSTHLTYVSIIDEDLLLGKVKMLSQKFILLNAFILLIGFMITFLLTHRYYKPIRKLLYSLDQFNFNLPNHLHTLDKIAMGMNLLEHDNKRLHYEKCLLKLLGGTYKDIYTFNISAQPYGITLHHETFKVITLSALPTYTFNEKDILFLQETKVLPMDFVDFHYLHHVSHNMYVFIAFYESTDARTLKEGLITLQGTLSATLSIPFALCISSAYKDLSAVPYALLECSKLTQDTSSLHTNAPAFYEETCLGHSSHLYYPENELSGLQDAITSYNLEKVEFFIHTLIDYIQQLHDYHPLLLPLVYSVSHTLKKGAKALNITLNPSLDIPLSPAHSLSKTYFIDYIHTLTKEITAVIQLHTAPSSSLSIQTIIAYIDQHYCEYDLSVSSLADHFNLSVSNLSHQFKTATGVNLSTYINSLRIEQAKTLLCTTSMTVSEISTTIGYTQSSSFIRRFKQFTDLTPGEFRTQKGN</sequence>
<dbReference type="InterPro" id="IPR018062">
    <property type="entry name" value="HTH_AraC-typ_CS"/>
</dbReference>
<feature type="domain" description="HTH araC/xylS-type" evidence="5">
    <location>
        <begin position="626"/>
        <end position="725"/>
    </location>
</feature>
<dbReference type="Gene3D" id="1.10.10.60">
    <property type="entry name" value="Homeodomain-like"/>
    <property type="match status" value="2"/>
</dbReference>
<dbReference type="GO" id="GO:0043565">
    <property type="term" value="F:sequence-specific DNA binding"/>
    <property type="evidence" value="ECO:0007669"/>
    <property type="project" value="InterPro"/>
</dbReference>
<dbReference type="GO" id="GO:0003700">
    <property type="term" value="F:DNA-binding transcription factor activity"/>
    <property type="evidence" value="ECO:0007669"/>
    <property type="project" value="InterPro"/>
</dbReference>
<reference evidence="6" key="1">
    <citation type="submission" date="2020-08" db="EMBL/GenBank/DDBJ databases">
        <title>Genome public.</title>
        <authorList>
            <person name="Liu C."/>
            <person name="Sun Q."/>
        </authorList>
    </citation>
    <scope>NUCLEOTIDE SEQUENCE</scope>
    <source>
        <strain evidence="6">NSJ-12</strain>
    </source>
</reference>
<organism evidence="6 7">
    <name type="scientific">Zhenhengia yiwuensis</name>
    <dbReference type="NCBI Taxonomy" id="2763666"/>
    <lineage>
        <taxon>Bacteria</taxon>
        <taxon>Bacillati</taxon>
        <taxon>Bacillota</taxon>
        <taxon>Clostridia</taxon>
        <taxon>Lachnospirales</taxon>
        <taxon>Lachnospiraceae</taxon>
        <taxon>Zhenhengia</taxon>
    </lineage>
</organism>
<accession>A0A926IDY4</accession>
<keyword evidence="1" id="KW-0805">Transcription regulation</keyword>
<dbReference type="AlphaFoldDB" id="A0A926IDY4"/>
<proteinExistence type="predicted"/>
<feature type="transmembrane region" description="Helical" evidence="4">
    <location>
        <begin position="12"/>
        <end position="31"/>
    </location>
</feature>
<feature type="transmembrane region" description="Helical" evidence="4">
    <location>
        <begin position="286"/>
        <end position="309"/>
    </location>
</feature>